<evidence type="ECO:0000313" key="3">
    <source>
        <dbReference type="EMBL" id="VDY70817.1"/>
    </source>
</evidence>
<feature type="domain" description="GmrSD restriction endonucleases N-terminal" evidence="1">
    <location>
        <begin position="10"/>
        <end position="238"/>
    </location>
</feature>
<proteinExistence type="predicted"/>
<feature type="domain" description="GmrSD restriction endonucleases C-terminal" evidence="2">
    <location>
        <begin position="443"/>
        <end position="564"/>
    </location>
</feature>
<dbReference type="RefSeq" id="WP_126435309.1">
    <property type="nucleotide sequence ID" value="NZ_CP076611.1"/>
</dbReference>
<organism evidence="3 4">
    <name type="scientific">Streptococcus sanguinis</name>
    <dbReference type="NCBI Taxonomy" id="1305"/>
    <lineage>
        <taxon>Bacteria</taxon>
        <taxon>Bacillati</taxon>
        <taxon>Bacillota</taxon>
        <taxon>Bacilli</taxon>
        <taxon>Lactobacillales</taxon>
        <taxon>Streptococcaceae</taxon>
        <taxon>Streptococcus</taxon>
    </lineage>
</organism>
<evidence type="ECO:0000259" key="1">
    <source>
        <dbReference type="Pfam" id="PF03235"/>
    </source>
</evidence>
<dbReference type="EMBL" id="LR134002">
    <property type="protein sequence ID" value="VDY70817.1"/>
    <property type="molecule type" value="Genomic_DNA"/>
</dbReference>
<sequence>MKFTPEKKTIKTMFSSYPMMSIPNFQREYSWDKYYYNTFFIDILEGIKQEDKKLINTDYFIGTMVFSGSEKKDESIEVIDGQQRLTVITILLSVLTNKFKNIKEEDLAEATFKYIKTKDDYGSPIPKLKSITSYPYFEAYVQSIEKTDVEPATEEEINIKQTYNYFESELEEMKLKGKYDFNENTLYKDLLIAIRDQILQMNVISILTEEKDSAYEIFEILNAKGKNLASIDLIKNSIYSKFHADDNAKDKIIESKWEGIKTTLRSRNPNIGFATFYRHYWISKYQKTTNSKLYDSFKKHIKSSKKSYEEFVEDLSTIAETYMEIVSPNIDDYNNRKEYNWLIQSLKAIEKTFGVTQARIALLALFELKFKSNDKISSKAFKDAVNYIENFIFAYTGVLKNQANIYESRFSKLAIKLRESENKSDTNNILEEYLYQEFEDRYPQKEEFLSGFIRLRFSKEESPTNAITKYVLNKISSKLNNSEVYSIDSSIEHIINEDISNDNTLFIGNLICLEIDLNNEASDLAYEEKLEVYKKSKYNQVRNFCNKYPNFNENDIEERSKILGEYYYDNILNESN</sequence>
<protein>
    <submittedName>
        <fullName evidence="3">Uncharacterized conserved protein</fullName>
    </submittedName>
</protein>
<dbReference type="PANTHER" id="PTHR35149:SF2">
    <property type="entry name" value="DUF262 DOMAIN-CONTAINING PROTEIN"/>
    <property type="match status" value="1"/>
</dbReference>
<dbReference type="PANTHER" id="PTHR35149">
    <property type="entry name" value="SLL5132 PROTEIN"/>
    <property type="match status" value="1"/>
</dbReference>
<evidence type="ECO:0000259" key="2">
    <source>
        <dbReference type="Pfam" id="PF07510"/>
    </source>
</evidence>
<dbReference type="AlphaFoldDB" id="A0AAJ5T9Z4"/>
<reference evidence="3 4" key="1">
    <citation type="submission" date="2018-12" db="EMBL/GenBank/DDBJ databases">
        <authorList>
            <consortium name="Pathogen Informatics"/>
        </authorList>
    </citation>
    <scope>NUCLEOTIDE SEQUENCE [LARGE SCALE GENOMIC DNA]</scope>
    <source>
        <strain evidence="4">NCTC 10904</strain>
    </source>
</reference>
<dbReference type="Proteomes" id="UP000266918">
    <property type="component" value="Chromosome"/>
</dbReference>
<name>A0AAJ5T9Z4_STRSA</name>
<dbReference type="InterPro" id="IPR004919">
    <property type="entry name" value="GmrSD_N"/>
</dbReference>
<dbReference type="Pfam" id="PF03235">
    <property type="entry name" value="GmrSD_N"/>
    <property type="match status" value="1"/>
</dbReference>
<accession>A0AAJ5T9Z4</accession>
<dbReference type="Pfam" id="PF07510">
    <property type="entry name" value="GmrSD_C"/>
    <property type="match status" value="1"/>
</dbReference>
<gene>
    <name evidence="3" type="ORF">NCTC10904_00764</name>
</gene>
<dbReference type="InterPro" id="IPR011089">
    <property type="entry name" value="GmrSD_C"/>
</dbReference>
<evidence type="ECO:0000313" key="4">
    <source>
        <dbReference type="Proteomes" id="UP000266918"/>
    </source>
</evidence>